<dbReference type="Gene3D" id="2.30.42.10">
    <property type="match status" value="1"/>
</dbReference>
<organism evidence="2 3">
    <name type="scientific">Paraburkholderia dipogonis</name>
    <dbReference type="NCBI Taxonomy" id="1211383"/>
    <lineage>
        <taxon>Bacteria</taxon>
        <taxon>Pseudomonadati</taxon>
        <taxon>Pseudomonadota</taxon>
        <taxon>Betaproteobacteria</taxon>
        <taxon>Burkholderiales</taxon>
        <taxon>Burkholderiaceae</taxon>
        <taxon>Paraburkholderia</taxon>
    </lineage>
</organism>
<dbReference type="SUPFAM" id="SSF50156">
    <property type="entry name" value="PDZ domain-like"/>
    <property type="match status" value="1"/>
</dbReference>
<dbReference type="EMBL" id="JAQQEZ010000056">
    <property type="protein sequence ID" value="MFM0007250.1"/>
    <property type="molecule type" value="Genomic_DNA"/>
</dbReference>
<keyword evidence="3" id="KW-1185">Reference proteome</keyword>
<reference evidence="2 3" key="1">
    <citation type="journal article" date="2024" name="Chem. Sci.">
        <title>Discovery of megapolipeptins by genome mining of a Burkholderiales bacteria collection.</title>
        <authorList>
            <person name="Paulo B.S."/>
            <person name="Recchia M.J.J."/>
            <person name="Lee S."/>
            <person name="Fergusson C.H."/>
            <person name="Romanowski S.B."/>
            <person name="Hernandez A."/>
            <person name="Krull N."/>
            <person name="Liu D.Y."/>
            <person name="Cavanagh H."/>
            <person name="Bos A."/>
            <person name="Gray C.A."/>
            <person name="Murphy B.T."/>
            <person name="Linington R.G."/>
            <person name="Eustaquio A.S."/>
        </authorList>
    </citation>
    <scope>NUCLEOTIDE SEQUENCE [LARGE SCALE GENOMIC DNA]</scope>
    <source>
        <strain evidence="2 3">RL17-350-BIC-A</strain>
    </source>
</reference>
<name>A0ABW9B4Q3_9BURK</name>
<protein>
    <submittedName>
        <fullName evidence="2">PDZ domain-containing protein</fullName>
    </submittedName>
</protein>
<evidence type="ECO:0000313" key="2">
    <source>
        <dbReference type="EMBL" id="MFM0007250.1"/>
    </source>
</evidence>
<sequence>MSKNRVAHKQTEYAPGKVMLKRTLLCLVVPVVLAGCANPYAQYYNDRTGGIDITKAPGVTVSHSPPVVLRGSDPETDYQTMFGDGFRLLGYSSFNGKEASERQVKQQAETVKADRVLVYAKYSGTEQSVVPLTLPNTATATTNYFGSAGYGSATTTVNGSTTTMVPISVRRYDQMATFWIRGIPNPILGIDMRDLTPQQRATFQTNKGVTVNAVQKDTPAYNADLLKGDVLKSVGSVDVTDGHELQQLLQKFAGQQVKIEFVRDGKLLAKEVKLNSIP</sequence>
<comment type="caution">
    <text evidence="2">The sequence shown here is derived from an EMBL/GenBank/DDBJ whole genome shotgun (WGS) entry which is preliminary data.</text>
</comment>
<dbReference type="SMART" id="SM00228">
    <property type="entry name" value="PDZ"/>
    <property type="match status" value="1"/>
</dbReference>
<feature type="domain" description="PDZ" evidence="1">
    <location>
        <begin position="186"/>
        <end position="265"/>
    </location>
</feature>
<dbReference type="CDD" id="cd06779">
    <property type="entry name" value="cpPDZ_Deg_HtrA-like"/>
    <property type="match status" value="1"/>
</dbReference>
<gene>
    <name evidence="2" type="ORF">PQR57_40640</name>
</gene>
<dbReference type="InterPro" id="IPR001478">
    <property type="entry name" value="PDZ"/>
</dbReference>
<evidence type="ECO:0000259" key="1">
    <source>
        <dbReference type="SMART" id="SM00228"/>
    </source>
</evidence>
<evidence type="ECO:0000313" key="3">
    <source>
        <dbReference type="Proteomes" id="UP001629230"/>
    </source>
</evidence>
<accession>A0ABW9B4Q3</accession>
<dbReference type="Proteomes" id="UP001629230">
    <property type="component" value="Unassembled WGS sequence"/>
</dbReference>
<dbReference type="InterPro" id="IPR036034">
    <property type="entry name" value="PDZ_sf"/>
</dbReference>
<dbReference type="Pfam" id="PF13180">
    <property type="entry name" value="PDZ_2"/>
    <property type="match status" value="1"/>
</dbReference>
<dbReference type="RefSeq" id="WP_408181826.1">
    <property type="nucleotide sequence ID" value="NZ_JAQQEZ010000056.1"/>
</dbReference>
<proteinExistence type="predicted"/>